<keyword evidence="6" id="KW-1133">Transmembrane helix</keyword>
<keyword evidence="6" id="KW-0472">Membrane</keyword>
<dbReference type="Proteomes" id="UP000616724">
    <property type="component" value="Unassembled WGS sequence"/>
</dbReference>
<dbReference type="InterPro" id="IPR011047">
    <property type="entry name" value="Quinoprotein_ADH-like_sf"/>
</dbReference>
<keyword evidence="6" id="KW-0812">Transmembrane</keyword>
<name>A0A8J3RJU8_9ACTN</name>
<dbReference type="PROSITE" id="PS50082">
    <property type="entry name" value="WD_REPEATS_2"/>
    <property type="match status" value="1"/>
</dbReference>
<dbReference type="InterPro" id="IPR011009">
    <property type="entry name" value="Kinase-like_dom_sf"/>
</dbReference>
<organism evidence="8 9">
    <name type="scientific">Planobispora longispora</name>
    <dbReference type="NCBI Taxonomy" id="28887"/>
    <lineage>
        <taxon>Bacteria</taxon>
        <taxon>Bacillati</taxon>
        <taxon>Actinomycetota</taxon>
        <taxon>Actinomycetes</taxon>
        <taxon>Streptosporangiales</taxon>
        <taxon>Streptosporangiaceae</taxon>
        <taxon>Planobispora</taxon>
    </lineage>
</organism>
<dbReference type="Pfam" id="PF20703">
    <property type="entry name" value="nSTAND1"/>
    <property type="match status" value="1"/>
</dbReference>
<dbReference type="SUPFAM" id="SSF56112">
    <property type="entry name" value="Protein kinase-like (PK-like)"/>
    <property type="match status" value="1"/>
</dbReference>
<dbReference type="PANTHER" id="PTHR43289">
    <property type="entry name" value="MITOGEN-ACTIVATED PROTEIN KINASE KINASE KINASE 20-RELATED"/>
    <property type="match status" value="1"/>
</dbReference>
<evidence type="ECO:0000256" key="1">
    <source>
        <dbReference type="ARBA" id="ARBA00022679"/>
    </source>
</evidence>
<keyword evidence="1" id="KW-0808">Transferase</keyword>
<dbReference type="InterPro" id="IPR011044">
    <property type="entry name" value="Quino_amine_DH_bsu"/>
</dbReference>
<dbReference type="PROSITE" id="PS00108">
    <property type="entry name" value="PROTEIN_KINASE_ST"/>
    <property type="match status" value="1"/>
</dbReference>
<dbReference type="InterPro" id="IPR000719">
    <property type="entry name" value="Prot_kinase_dom"/>
</dbReference>
<evidence type="ECO:0000259" key="7">
    <source>
        <dbReference type="PROSITE" id="PS50011"/>
    </source>
</evidence>
<dbReference type="CDD" id="cd14014">
    <property type="entry name" value="STKc_PknB_like"/>
    <property type="match status" value="1"/>
</dbReference>
<dbReference type="Pfam" id="PF00400">
    <property type="entry name" value="WD40"/>
    <property type="match status" value="1"/>
</dbReference>
<proteinExistence type="predicted"/>
<sequence>MSSGLIDGDPQRLGGYWLAGRLGAGGQGVVYEAYDAEGRRVAVKVLHGDAGTDAELRQRFGREATAARKVASFCTAAVIDADLDGPRPYIVSEYVEGPSLRGAVSGGRRFGGGDLHRLATAVATALTAIHDAGVVHRDLKPDNVLLGPDGPRVIDFGIARTADMSLTATGRVTGTPTYMAPEVFSGERAGTAADVFAWGGIMVFAATGTDPFQAETLGAVMHRVLSHEPRLDDLPEALRSLVAAALAKDPRTRPSARDLLLALVSGGDGLDTARLLAAGSDAGARIRSDSSDPALGGLAEDCYAALGPAERELAPQVFLRLVTVTDDGRQIPRRAQWAELVGGRDEEEAAAVRRLLDVFAYLVGRDDREVWLSRPALPLAWPRLRQWVRANWDGLKAHREILSAAWRWHAQGRRDGDLFQGGSLQSAMTWAATGRRDITLSTVERDFLEAGTALTRRRARRNRLVFSALVVLLVVALVAGAVAVQQSRMADERAATIAAQRDEAQARQLAATAESLRVSDPVRAMLLSVAAWRLSPVTEARAALTGSLTQWETATFRDRAVSARTVRALSRDGRVLASAGEGRVRLWDVRTGRQITSFSGVEDDLRQIEFSPSGRLLVTVGGERIRSWDVATGEPRGPGRTYPGQGEYDLKVSFGLSEDWVAVYGGQGLAGVLHTGTGEERGMPPSVYGTWADISPDGRRLVSGGFDNQPVIVELGSMRVTPLGAACKCSAQVAYSPDGRTVALGKGKRVELYDAVTGSLTGRLPGVDQGRPVFSHDGRLLAVVGPDEIEVRRLADRRLLLSYGLGVDLGPAVAFDPDGRTLRYLAEDGVTALDLSPVAGAVVREPAFSDDQLAVLSPDLRLAAVKEYEESRVRLVDTRGNTTLATLELEAGTADEFAEMAFSADGGYLVVSAGTTGKISVWDTVTFRRVAVLSAGEDATVGGGVAIDVTGAAVAAYVSVFEGETAHDEVRLWDVPTGRQRWTRREPASSELAFTPDGRAVAVTTGEQRLLDAATGGPFGAPYGPPNGQGRIVLVFDRDGSRFAVADSVGRVSVWETASRRRVGPVLRIGAELEWDALAFSPEGDVLAVKTGTRTAGMWDVGTGRRLGGPLPAGSGPLLGMAFSADGSRLVTLDGDGKRVEHPVDPEATAVAVCARAGRTLTPAEWREHLPGTAYRDVCAARR</sequence>
<gene>
    <name evidence="8" type="ORF">Plo01_27270</name>
</gene>
<evidence type="ECO:0000256" key="4">
    <source>
        <dbReference type="ARBA" id="ARBA00022840"/>
    </source>
</evidence>
<feature type="repeat" description="WD" evidence="5">
    <location>
        <begin position="575"/>
        <end position="597"/>
    </location>
</feature>
<dbReference type="GO" id="GO:0005524">
    <property type="term" value="F:ATP binding"/>
    <property type="evidence" value="ECO:0007669"/>
    <property type="project" value="UniProtKB-KW"/>
</dbReference>
<protein>
    <recommendedName>
        <fullName evidence="7">Protein kinase domain-containing protein</fullName>
    </recommendedName>
</protein>
<dbReference type="SUPFAM" id="SSF50998">
    <property type="entry name" value="Quinoprotein alcohol dehydrogenase-like"/>
    <property type="match status" value="1"/>
</dbReference>
<evidence type="ECO:0000256" key="3">
    <source>
        <dbReference type="ARBA" id="ARBA00022777"/>
    </source>
</evidence>
<dbReference type="Gene3D" id="2.130.10.10">
    <property type="entry name" value="YVTN repeat-like/Quinoprotein amine dehydrogenase"/>
    <property type="match status" value="3"/>
</dbReference>
<dbReference type="PANTHER" id="PTHR43289:SF34">
    <property type="entry name" value="SERINE_THREONINE-PROTEIN KINASE YBDM-RELATED"/>
    <property type="match status" value="1"/>
</dbReference>
<reference evidence="8 9" key="1">
    <citation type="submission" date="2021-01" db="EMBL/GenBank/DDBJ databases">
        <title>Whole genome shotgun sequence of Planobispora longispora NBRC 13918.</title>
        <authorList>
            <person name="Komaki H."/>
            <person name="Tamura T."/>
        </authorList>
    </citation>
    <scope>NUCLEOTIDE SEQUENCE [LARGE SCALE GENOMIC DNA]</scope>
    <source>
        <strain evidence="8 9">NBRC 13918</strain>
    </source>
</reference>
<dbReference type="GO" id="GO:0004674">
    <property type="term" value="F:protein serine/threonine kinase activity"/>
    <property type="evidence" value="ECO:0007669"/>
    <property type="project" value="TreeGrafter"/>
</dbReference>
<evidence type="ECO:0000313" key="9">
    <source>
        <dbReference type="Proteomes" id="UP000616724"/>
    </source>
</evidence>
<evidence type="ECO:0000256" key="5">
    <source>
        <dbReference type="PROSITE-ProRule" id="PRU00221"/>
    </source>
</evidence>
<keyword evidence="2" id="KW-0547">Nucleotide-binding</keyword>
<dbReference type="PROSITE" id="PS50011">
    <property type="entry name" value="PROTEIN_KINASE_DOM"/>
    <property type="match status" value="1"/>
</dbReference>
<evidence type="ECO:0000256" key="6">
    <source>
        <dbReference type="SAM" id="Phobius"/>
    </source>
</evidence>
<keyword evidence="5" id="KW-0853">WD repeat</keyword>
<dbReference type="InterPro" id="IPR015943">
    <property type="entry name" value="WD40/YVTN_repeat-like_dom_sf"/>
</dbReference>
<dbReference type="RefSeq" id="WP_203890890.1">
    <property type="nucleotide sequence ID" value="NZ_BOOH01000019.1"/>
</dbReference>
<evidence type="ECO:0000256" key="2">
    <source>
        <dbReference type="ARBA" id="ARBA00022741"/>
    </source>
</evidence>
<keyword evidence="9" id="KW-1185">Reference proteome</keyword>
<dbReference type="InterPro" id="IPR049052">
    <property type="entry name" value="nSTAND1"/>
</dbReference>
<dbReference type="SMART" id="SM00220">
    <property type="entry name" value="S_TKc"/>
    <property type="match status" value="1"/>
</dbReference>
<dbReference type="InterPro" id="IPR001680">
    <property type="entry name" value="WD40_rpt"/>
</dbReference>
<feature type="domain" description="Protein kinase" evidence="7">
    <location>
        <begin position="16"/>
        <end position="264"/>
    </location>
</feature>
<dbReference type="SUPFAM" id="SSF50969">
    <property type="entry name" value="YVTN repeat-like/Quinoprotein amine dehydrogenase"/>
    <property type="match status" value="1"/>
</dbReference>
<feature type="transmembrane region" description="Helical" evidence="6">
    <location>
        <begin position="464"/>
        <end position="484"/>
    </location>
</feature>
<accession>A0A8J3RJU8</accession>
<dbReference type="SMART" id="SM00320">
    <property type="entry name" value="WD40"/>
    <property type="match status" value="5"/>
</dbReference>
<keyword evidence="4" id="KW-0067">ATP-binding</keyword>
<dbReference type="Gene3D" id="1.10.510.10">
    <property type="entry name" value="Transferase(Phosphotransferase) domain 1"/>
    <property type="match status" value="1"/>
</dbReference>
<dbReference type="AlphaFoldDB" id="A0A8J3RJU8"/>
<keyword evidence="3" id="KW-0418">Kinase</keyword>
<comment type="caution">
    <text evidence="8">The sequence shown here is derived from an EMBL/GenBank/DDBJ whole genome shotgun (WGS) entry which is preliminary data.</text>
</comment>
<dbReference type="Gene3D" id="3.30.200.20">
    <property type="entry name" value="Phosphorylase Kinase, domain 1"/>
    <property type="match status" value="1"/>
</dbReference>
<dbReference type="EMBL" id="BOOH01000019">
    <property type="protein sequence ID" value="GIH76298.1"/>
    <property type="molecule type" value="Genomic_DNA"/>
</dbReference>
<evidence type="ECO:0000313" key="8">
    <source>
        <dbReference type="EMBL" id="GIH76298.1"/>
    </source>
</evidence>
<dbReference type="InterPro" id="IPR008271">
    <property type="entry name" value="Ser/Thr_kinase_AS"/>
</dbReference>
<dbReference type="Pfam" id="PF00069">
    <property type="entry name" value="Pkinase"/>
    <property type="match status" value="1"/>
</dbReference>